<dbReference type="EMBL" id="JZEX01000107">
    <property type="protein sequence ID" value="KKB11830.1"/>
    <property type="molecule type" value="Genomic_DNA"/>
</dbReference>
<protein>
    <recommendedName>
        <fullName evidence="3">ParB/Sulfiredoxin domain-containing protein</fullName>
    </recommendedName>
</protein>
<gene>
    <name evidence="1" type="ORF">VE25_10695</name>
</gene>
<accession>A0A0F5FTB8</accession>
<evidence type="ECO:0000313" key="1">
    <source>
        <dbReference type="EMBL" id="KKB11830.1"/>
    </source>
</evidence>
<dbReference type="RefSeq" id="WP_046108614.1">
    <property type="nucleotide sequence ID" value="NZ_JZEX01000107.1"/>
</dbReference>
<dbReference type="Proteomes" id="UP000033632">
    <property type="component" value="Unassembled WGS sequence"/>
</dbReference>
<keyword evidence="2" id="KW-1185">Reference proteome</keyword>
<name>A0A0F5FTB8_9HYPH</name>
<dbReference type="OrthoDB" id="7947888at2"/>
<dbReference type="AlphaFoldDB" id="A0A0F5FTB8"/>
<evidence type="ECO:0008006" key="3">
    <source>
        <dbReference type="Google" id="ProtNLM"/>
    </source>
</evidence>
<evidence type="ECO:0000313" key="2">
    <source>
        <dbReference type="Proteomes" id="UP000033632"/>
    </source>
</evidence>
<dbReference type="PATRIC" id="fig|443610.3.peg.342"/>
<sequence>MALEFVRPADLDHDGFRTRFPEIAVRVNWERFRADGWPVRVLRTTATADVLELFTCYRLSLGRVNAHFLHWLFSRNMTVSDVLKRYGRMPQRDRRIIESFVAEYREESLVKLELPTFGLPAGRQFLADGNHRIVALALAGVPFELDLYSVAAPPAARAFVGMANNRDRLFAPLRDRTLA</sequence>
<reference evidence="1 2" key="1">
    <citation type="submission" date="2015-03" db="EMBL/GenBank/DDBJ databases">
        <authorList>
            <person name="Hassan Y.I."/>
            <person name="Lepp D."/>
            <person name="Li X.-Z."/>
            <person name="Zhou T."/>
        </authorList>
    </citation>
    <scope>NUCLEOTIDE SEQUENCE [LARGE SCALE GENOMIC DNA]</scope>
    <source>
        <strain evidence="1 2">BD-c194</strain>
    </source>
</reference>
<comment type="caution">
    <text evidence="1">The sequence shown here is derived from an EMBL/GenBank/DDBJ whole genome shotgun (WGS) entry which is preliminary data.</text>
</comment>
<proteinExistence type="predicted"/>
<organism evidence="1 2">
    <name type="scientific">Devosia geojensis</name>
    <dbReference type="NCBI Taxonomy" id="443610"/>
    <lineage>
        <taxon>Bacteria</taxon>
        <taxon>Pseudomonadati</taxon>
        <taxon>Pseudomonadota</taxon>
        <taxon>Alphaproteobacteria</taxon>
        <taxon>Hyphomicrobiales</taxon>
        <taxon>Devosiaceae</taxon>
        <taxon>Devosia</taxon>
    </lineage>
</organism>